<protein>
    <submittedName>
        <fullName evidence="8">Uncharacterized protein</fullName>
    </submittedName>
</protein>
<feature type="transmembrane region" description="Helical" evidence="7">
    <location>
        <begin position="581"/>
        <end position="605"/>
    </location>
</feature>
<reference evidence="8" key="1">
    <citation type="submission" date="2021-02" db="EMBL/GenBank/DDBJ databases">
        <authorList>
            <person name="Nowell W R."/>
        </authorList>
    </citation>
    <scope>NUCLEOTIDE SEQUENCE</scope>
</reference>
<evidence type="ECO:0000256" key="1">
    <source>
        <dbReference type="ARBA" id="ARBA00004651"/>
    </source>
</evidence>
<dbReference type="GO" id="GO:0005886">
    <property type="term" value="C:plasma membrane"/>
    <property type="evidence" value="ECO:0007669"/>
    <property type="project" value="UniProtKB-SubCell"/>
</dbReference>
<feature type="transmembrane region" description="Helical" evidence="7">
    <location>
        <begin position="166"/>
        <end position="192"/>
    </location>
</feature>
<dbReference type="AlphaFoldDB" id="A0A819K7E5"/>
<feature type="non-terminal residue" evidence="8">
    <location>
        <position position="1"/>
    </location>
</feature>
<evidence type="ECO:0000256" key="6">
    <source>
        <dbReference type="SAM" id="MobiDB-lite"/>
    </source>
</evidence>
<feature type="transmembrane region" description="Helical" evidence="7">
    <location>
        <begin position="113"/>
        <end position="130"/>
    </location>
</feature>
<keyword evidence="2" id="KW-1003">Cell membrane</keyword>
<evidence type="ECO:0000256" key="7">
    <source>
        <dbReference type="SAM" id="Phobius"/>
    </source>
</evidence>
<feature type="transmembrane region" description="Helical" evidence="7">
    <location>
        <begin position="38"/>
        <end position="58"/>
    </location>
</feature>
<name>A0A819K7E5_9BILA</name>
<keyword evidence="3 7" id="KW-0812">Transmembrane</keyword>
<keyword evidence="5 7" id="KW-0472">Membrane</keyword>
<evidence type="ECO:0000256" key="5">
    <source>
        <dbReference type="ARBA" id="ARBA00023136"/>
    </source>
</evidence>
<comment type="subcellular location">
    <subcellularLocation>
        <location evidence="1">Cell membrane</location>
        <topology evidence="1">Multi-pass membrane protein</topology>
    </subcellularLocation>
</comment>
<evidence type="ECO:0000313" key="9">
    <source>
        <dbReference type="Proteomes" id="UP000663823"/>
    </source>
</evidence>
<accession>A0A819K7E5</accession>
<evidence type="ECO:0000256" key="3">
    <source>
        <dbReference type="ARBA" id="ARBA00022692"/>
    </source>
</evidence>
<dbReference type="PANTHER" id="PTHR30509:SF9">
    <property type="entry name" value="MULTIDRUG RESISTANCE PROTEIN MDTO"/>
    <property type="match status" value="1"/>
</dbReference>
<dbReference type="GO" id="GO:0015743">
    <property type="term" value="P:malate transport"/>
    <property type="evidence" value="ECO:0007669"/>
    <property type="project" value="InterPro"/>
</dbReference>
<dbReference type="Pfam" id="PF11744">
    <property type="entry name" value="ALMT"/>
    <property type="match status" value="1"/>
</dbReference>
<feature type="region of interest" description="Disordered" evidence="6">
    <location>
        <begin position="231"/>
        <end position="250"/>
    </location>
</feature>
<keyword evidence="4 7" id="KW-1133">Transmembrane helix</keyword>
<dbReference type="Proteomes" id="UP000663823">
    <property type="component" value="Unassembled WGS sequence"/>
</dbReference>
<evidence type="ECO:0000256" key="4">
    <source>
        <dbReference type="ARBA" id="ARBA00022989"/>
    </source>
</evidence>
<sequence length="1062" mass="121370">HDFTYSTNIAMTTSKQHTIRSQRFTCWHPLLPAFSARLIIALRTLLGIAGVAAFTLSPITSQSIQGQLLFGISFIVAIKSTLGATIQTAIRLFVAGAISTTYCLFIINFCPRNIYYAIGATNLLVLLIVYTDLPITVRRFSIIPTCIILLQWFTKSHINNFYVLQIWTSLTIGATLAVIVTCIPLPAIPTAYRELTMRMRFIARQTRREITAIILLISEYHNKYLREESNYQKKQNEQTTNTSNENENDNGIEMSANSYHEDDFYHYSTLLENLKDDHLLKSDIQDLHSLVNDEVKQMQRALTEISYEPYFILLKLLNFIRRFLRRIPFIKKYIEKDSTLEIRLSVWTTSFASIQRQITELLTLEQHYRAFVGKQQLINAICLLLDSTFDFLDATLPYTTASTSYFNTAQIIDCRTKIEEALEDFFETYTQVRENPRHSTISNTDAICLNTFLLLILRLVHATITAAETSKTPGAHFDTDLDPTANVSKSKKSFNWKKPFHDLAVYIGIRPSFGKLVRSIKTSLSVLLSAIVVITYRERLQAYNWVHWAPMTTALVSDSSEGGTLRLSFHRLMAVLLGSTYAYVVVLITQDHVAVGICICLFVGLMGYLRTDPRREYFATVCAQSASIITFLSNQQGQMNASNRAALARTSLTFIGIFIHVIISNLLLPITARSLIKKKVSIMIKNVSAALKSASDDFCVFIDPSVTRQENISSDKEPFNLLKTLAEIEGIAASFPALLDEALNEPNFWKRPFIQVKDRYDGISKSLRRISANIRFVHRCTTILEAESKLHFAQEAKWQMRRTTLAHINNDIDSKRPRSWTAKELRKEQNLQNDIDVPLTIFMTYSPQSEPRFEQKTLISKNSIASFRLAHITLYQPILEHIRTLENHIQKVLSLSEQLIEKQAAVDVGSFELQQLCRHDSYDEQQIKLLKTQRTLNRAPSVYPVQQFEASPLVTNYYKFFSCCNNSQEDNEPLPSLRNAVDLMFTSLIQFLYANDRFIRTEFVSNQSIGDVLAFHTLSYALKDMVEATTDLAKNARRIKHIDTRTLIRAEREEKIPQQQTA</sequence>
<feature type="transmembrane region" description="Helical" evidence="7">
    <location>
        <begin position="64"/>
        <end position="82"/>
    </location>
</feature>
<comment type="caution">
    <text evidence="8">The sequence shown here is derived from an EMBL/GenBank/DDBJ whole genome shotgun (WGS) entry which is preliminary data.</text>
</comment>
<feature type="transmembrane region" description="Helical" evidence="7">
    <location>
        <begin position="654"/>
        <end position="676"/>
    </location>
</feature>
<proteinExistence type="predicted"/>
<evidence type="ECO:0000256" key="2">
    <source>
        <dbReference type="ARBA" id="ARBA00022475"/>
    </source>
</evidence>
<feature type="transmembrane region" description="Helical" evidence="7">
    <location>
        <begin position="89"/>
        <end position="107"/>
    </location>
</feature>
<gene>
    <name evidence="8" type="ORF">OTI717_LOCUS26038</name>
</gene>
<dbReference type="PANTHER" id="PTHR30509">
    <property type="entry name" value="P-HYDROXYBENZOIC ACID EFFLUX PUMP SUBUNIT-RELATED"/>
    <property type="match status" value="1"/>
</dbReference>
<dbReference type="EMBL" id="CAJOAX010005340">
    <property type="protein sequence ID" value="CAF3944374.1"/>
    <property type="molecule type" value="Genomic_DNA"/>
</dbReference>
<dbReference type="InterPro" id="IPR020966">
    <property type="entry name" value="ALMT"/>
</dbReference>
<evidence type="ECO:0000313" key="8">
    <source>
        <dbReference type="EMBL" id="CAF3944374.1"/>
    </source>
</evidence>
<feature type="transmembrane region" description="Helical" evidence="7">
    <location>
        <begin position="137"/>
        <end position="154"/>
    </location>
</feature>
<organism evidence="8 9">
    <name type="scientific">Rotaria sordida</name>
    <dbReference type="NCBI Taxonomy" id="392033"/>
    <lineage>
        <taxon>Eukaryota</taxon>
        <taxon>Metazoa</taxon>
        <taxon>Spiralia</taxon>
        <taxon>Gnathifera</taxon>
        <taxon>Rotifera</taxon>
        <taxon>Eurotatoria</taxon>
        <taxon>Bdelloidea</taxon>
        <taxon>Philodinida</taxon>
        <taxon>Philodinidae</taxon>
        <taxon>Rotaria</taxon>
    </lineage>
</organism>